<protein>
    <submittedName>
        <fullName evidence="1">Uncharacterized protein</fullName>
    </submittedName>
</protein>
<gene>
    <name evidence="1" type="ORF">DPEC_G00226260</name>
</gene>
<proteinExistence type="predicted"/>
<reference evidence="1" key="1">
    <citation type="submission" date="2021-05" db="EMBL/GenBank/DDBJ databases">
        <authorList>
            <person name="Pan Q."/>
            <person name="Jouanno E."/>
            <person name="Zahm M."/>
            <person name="Klopp C."/>
            <person name="Cabau C."/>
            <person name="Louis A."/>
            <person name="Berthelot C."/>
            <person name="Parey E."/>
            <person name="Roest Crollius H."/>
            <person name="Montfort J."/>
            <person name="Robinson-Rechavi M."/>
            <person name="Bouchez O."/>
            <person name="Lampietro C."/>
            <person name="Lopez Roques C."/>
            <person name="Donnadieu C."/>
            <person name="Postlethwait J."/>
            <person name="Bobe J."/>
            <person name="Dillon D."/>
            <person name="Chandos A."/>
            <person name="von Hippel F."/>
            <person name="Guiguen Y."/>
        </authorList>
    </citation>
    <scope>NUCLEOTIDE SEQUENCE</scope>
    <source>
        <strain evidence="1">YG-Jan2019</strain>
    </source>
</reference>
<sequence>MQPIGDSPPHHCFIPDSSNLSEAWRTAIIPMEMVDGHEERSKCSRYMLDVVRNLSALGYVPGLDVNLTGVEQERCEDGWTYSKDIYQSTIVTEFDLVCSDSWKQPFTSSLYFIGVLCGSFFSGQLSDWFGRKPVLFGTMAVQTLFTFVQVFSQSWEMFSVLFFMVGLGQISNYVAAFVLGSEIFTGSLRVLFVSLGVCLFFAFGYMMLPLFAFFFRDWRSLLLAMSVPGLVYIPLWWFIPESPRWLLSQGRVEEAEVILREAARRNGVTAPDVIFEDLGSEEKRKPEERHSPLDLLRPSSIRNTTVIMSLVWFTLSTGYFCISLNTSRLHGNPYINCFISAAIEVPAYISSWLLLRYLPRRLSTSASMLLGGVALYFIQLVPPSIPGLSMALEMTGKFGMATGTGLMFAYTGELYPTVIRNTALGFCAMVSRLGSILAPYIFTLVAYHQYLPYILLGSLLVLSAMTIPFLPESFGRPLPETIQQMHKRERIKCLCISEKNRKPPKEANDTVLLESSL</sequence>
<accession>A0ACC2G0B7</accession>
<dbReference type="Proteomes" id="UP001157502">
    <property type="component" value="Chromosome 19"/>
</dbReference>
<keyword evidence="2" id="KW-1185">Reference proteome</keyword>
<name>A0ACC2G0B7_DALPE</name>
<comment type="caution">
    <text evidence="1">The sequence shown here is derived from an EMBL/GenBank/DDBJ whole genome shotgun (WGS) entry which is preliminary data.</text>
</comment>
<evidence type="ECO:0000313" key="1">
    <source>
        <dbReference type="EMBL" id="KAJ7997178.1"/>
    </source>
</evidence>
<evidence type="ECO:0000313" key="2">
    <source>
        <dbReference type="Proteomes" id="UP001157502"/>
    </source>
</evidence>
<dbReference type="EMBL" id="CM055746">
    <property type="protein sequence ID" value="KAJ7997178.1"/>
    <property type="molecule type" value="Genomic_DNA"/>
</dbReference>
<organism evidence="1 2">
    <name type="scientific">Dallia pectoralis</name>
    <name type="common">Alaska blackfish</name>
    <dbReference type="NCBI Taxonomy" id="75939"/>
    <lineage>
        <taxon>Eukaryota</taxon>
        <taxon>Metazoa</taxon>
        <taxon>Chordata</taxon>
        <taxon>Craniata</taxon>
        <taxon>Vertebrata</taxon>
        <taxon>Euteleostomi</taxon>
        <taxon>Actinopterygii</taxon>
        <taxon>Neopterygii</taxon>
        <taxon>Teleostei</taxon>
        <taxon>Protacanthopterygii</taxon>
        <taxon>Esociformes</taxon>
        <taxon>Umbridae</taxon>
        <taxon>Dallia</taxon>
    </lineage>
</organism>